<accession>A0A8T2U1U7</accession>
<evidence type="ECO:0000313" key="3">
    <source>
        <dbReference type="Proteomes" id="UP000825935"/>
    </source>
</evidence>
<proteinExistence type="predicted"/>
<comment type="caution">
    <text evidence="2">The sequence shown here is derived from an EMBL/GenBank/DDBJ whole genome shotgun (WGS) entry which is preliminary data.</text>
</comment>
<organism evidence="2 3">
    <name type="scientific">Ceratopteris richardii</name>
    <name type="common">Triangle waterfern</name>
    <dbReference type="NCBI Taxonomy" id="49495"/>
    <lineage>
        <taxon>Eukaryota</taxon>
        <taxon>Viridiplantae</taxon>
        <taxon>Streptophyta</taxon>
        <taxon>Embryophyta</taxon>
        <taxon>Tracheophyta</taxon>
        <taxon>Polypodiopsida</taxon>
        <taxon>Polypodiidae</taxon>
        <taxon>Polypodiales</taxon>
        <taxon>Pteridineae</taxon>
        <taxon>Pteridaceae</taxon>
        <taxon>Parkerioideae</taxon>
        <taxon>Ceratopteris</taxon>
    </lineage>
</organism>
<feature type="region of interest" description="Disordered" evidence="1">
    <location>
        <begin position="65"/>
        <end position="93"/>
    </location>
</feature>
<gene>
    <name evidence="2" type="ORF">KP509_09G009200</name>
</gene>
<feature type="region of interest" description="Disordered" evidence="1">
    <location>
        <begin position="1"/>
        <end position="46"/>
    </location>
</feature>
<keyword evidence="3" id="KW-1185">Reference proteome</keyword>
<dbReference type="EMBL" id="CM035414">
    <property type="protein sequence ID" value="KAH7428628.1"/>
    <property type="molecule type" value="Genomic_DNA"/>
</dbReference>
<reference evidence="2" key="1">
    <citation type="submission" date="2021-08" db="EMBL/GenBank/DDBJ databases">
        <title>WGS assembly of Ceratopteris richardii.</title>
        <authorList>
            <person name="Marchant D.B."/>
            <person name="Chen G."/>
            <person name="Jenkins J."/>
            <person name="Shu S."/>
            <person name="Leebens-Mack J."/>
            <person name="Grimwood J."/>
            <person name="Schmutz J."/>
            <person name="Soltis P."/>
            <person name="Soltis D."/>
            <person name="Chen Z.-H."/>
        </authorList>
    </citation>
    <scope>NUCLEOTIDE SEQUENCE</scope>
    <source>
        <strain evidence="2">Whitten #5841</strain>
        <tissue evidence="2">Leaf</tissue>
    </source>
</reference>
<feature type="compositionally biased region" description="Acidic residues" evidence="1">
    <location>
        <begin position="83"/>
        <end position="93"/>
    </location>
</feature>
<name>A0A8T2U1U7_CERRI</name>
<protein>
    <submittedName>
        <fullName evidence="2">Uncharacterized protein</fullName>
    </submittedName>
</protein>
<evidence type="ECO:0000313" key="2">
    <source>
        <dbReference type="EMBL" id="KAH7428628.1"/>
    </source>
</evidence>
<evidence type="ECO:0000256" key="1">
    <source>
        <dbReference type="SAM" id="MobiDB-lite"/>
    </source>
</evidence>
<dbReference type="Proteomes" id="UP000825935">
    <property type="component" value="Chromosome 9"/>
</dbReference>
<dbReference type="AlphaFoldDB" id="A0A8T2U1U7"/>
<feature type="compositionally biased region" description="Polar residues" evidence="1">
    <location>
        <begin position="30"/>
        <end position="46"/>
    </location>
</feature>
<sequence>MGCGASKECAASQTSAKQKKKRAPSYLRWPTNSASSANDPIHLTTNNTPASELIQVTVIAEQQKDEAVAAQGGNATNGHFDVPEEGDDNDINADDLNILNSDPAEDLENKPPASQTIQKQWRVATRASPLRELSIGSNGELHIKRNHLGTFPVHSSSPGSNNYYIRVSPSSPSMKSKSSFCPPLHTEGLKSPCSARTWYLNDPTVNPNFIKDIADQQLCKETRSLDDDDTLKVVGRSYYFGMQDMNPVEAENQEEIFKSDTDQENMDGFIEDLQVNNKNRKLLILVG</sequence>